<sequence>MTSNGCEAYGHGLRDCPNDGHVRIGGVVLCRPHADKADIYDFPRTAEDANTGDIRLNPSQRVEA</sequence>
<dbReference type="EMBL" id="CP081958">
    <property type="protein sequence ID" value="QZP37072.1"/>
    <property type="molecule type" value="Genomic_DNA"/>
</dbReference>
<reference evidence="1 2" key="1">
    <citation type="journal article" date="2021" name="Int. J. Syst. Evol. Microbiol.">
        <title>Halobaculum halophilum sp. nov. and Halobaculum salinum sp. nov., isolated from salt lake and saline soil.</title>
        <authorList>
            <person name="Cui H.L."/>
            <person name="Shi X.W."/>
            <person name="Yin X.M."/>
            <person name="Yang X.Y."/>
            <person name="Hou J."/>
            <person name="Zhu L."/>
        </authorList>
    </citation>
    <scope>NUCLEOTIDE SEQUENCE [LARGE SCALE GENOMIC DNA]</scope>
    <source>
        <strain evidence="1 2">NBRC 109044</strain>
    </source>
</reference>
<evidence type="ECO:0000313" key="2">
    <source>
        <dbReference type="Proteomes" id="UP000826254"/>
    </source>
</evidence>
<dbReference type="GeneID" id="67178944"/>
<gene>
    <name evidence="1" type="ORF">K6T50_12340</name>
</gene>
<organism evidence="1 2">
    <name type="scientific">Halobaculum magnesiiphilum</name>
    <dbReference type="NCBI Taxonomy" id="1017351"/>
    <lineage>
        <taxon>Archaea</taxon>
        <taxon>Methanobacteriati</taxon>
        <taxon>Methanobacteriota</taxon>
        <taxon>Stenosarchaea group</taxon>
        <taxon>Halobacteria</taxon>
        <taxon>Halobacteriales</taxon>
        <taxon>Haloferacaceae</taxon>
        <taxon>Halobaculum</taxon>
    </lineage>
</organism>
<dbReference type="AlphaFoldDB" id="A0A8T8WB28"/>
<evidence type="ECO:0000313" key="1">
    <source>
        <dbReference type="EMBL" id="QZP37072.1"/>
    </source>
</evidence>
<dbReference type="KEGG" id="hmp:K6T50_12340"/>
<proteinExistence type="predicted"/>
<name>A0A8T8WB28_9EURY</name>
<protein>
    <submittedName>
        <fullName evidence="1">Uncharacterized protein</fullName>
    </submittedName>
</protein>
<keyword evidence="2" id="KW-1185">Reference proteome</keyword>
<dbReference type="Proteomes" id="UP000826254">
    <property type="component" value="Chromosome"/>
</dbReference>
<dbReference type="RefSeq" id="WP_222606887.1">
    <property type="nucleotide sequence ID" value="NZ_CP081958.1"/>
</dbReference>
<accession>A0A8T8WB28</accession>